<gene>
    <name evidence="6" type="ORF">AFUS01_LOCUS28038</name>
</gene>
<evidence type="ECO:0000313" key="7">
    <source>
        <dbReference type="Proteomes" id="UP000708208"/>
    </source>
</evidence>
<dbReference type="EMBL" id="CAJVCH010395037">
    <property type="protein sequence ID" value="CAG7817471.1"/>
    <property type="molecule type" value="Genomic_DNA"/>
</dbReference>
<keyword evidence="7" id="KW-1185">Reference proteome</keyword>
<feature type="domain" description="EF-hand" evidence="5">
    <location>
        <begin position="81"/>
        <end position="116"/>
    </location>
</feature>
<evidence type="ECO:0000313" key="6">
    <source>
        <dbReference type="EMBL" id="CAG7817471.1"/>
    </source>
</evidence>
<protein>
    <recommendedName>
        <fullName evidence="5">EF-hand domain-containing protein</fullName>
    </recommendedName>
</protein>
<evidence type="ECO:0000256" key="3">
    <source>
        <dbReference type="ARBA" id="ARBA00023211"/>
    </source>
</evidence>
<accession>A0A8J2KGF4</accession>
<evidence type="ECO:0000259" key="5">
    <source>
        <dbReference type="PROSITE" id="PS50222"/>
    </source>
</evidence>
<keyword evidence="4" id="KW-0732">Signal</keyword>
<dbReference type="Proteomes" id="UP000708208">
    <property type="component" value="Unassembled WGS sequence"/>
</dbReference>
<organism evidence="6 7">
    <name type="scientific">Allacma fusca</name>
    <dbReference type="NCBI Taxonomy" id="39272"/>
    <lineage>
        <taxon>Eukaryota</taxon>
        <taxon>Metazoa</taxon>
        <taxon>Ecdysozoa</taxon>
        <taxon>Arthropoda</taxon>
        <taxon>Hexapoda</taxon>
        <taxon>Collembola</taxon>
        <taxon>Symphypleona</taxon>
        <taxon>Sminthuridae</taxon>
        <taxon>Allacma</taxon>
    </lineage>
</organism>
<feature type="domain" description="EF-hand" evidence="5">
    <location>
        <begin position="120"/>
        <end position="155"/>
    </location>
</feature>
<comment type="cofactor">
    <cofactor evidence="1">
        <name>Mn(2+)</name>
        <dbReference type="ChEBI" id="CHEBI:29035"/>
    </cofactor>
</comment>
<dbReference type="PANTHER" id="PTHR45668:SF3">
    <property type="entry name" value="SERINE_THREONINE-PROTEIN PHOSPHATASE RDGC"/>
    <property type="match status" value="1"/>
</dbReference>
<reference evidence="6" key="1">
    <citation type="submission" date="2021-06" db="EMBL/GenBank/DDBJ databases">
        <authorList>
            <person name="Hodson N. C."/>
            <person name="Mongue J. A."/>
            <person name="Jaron S. K."/>
        </authorList>
    </citation>
    <scope>NUCLEOTIDE SEQUENCE</scope>
</reference>
<dbReference type="CDD" id="cd00051">
    <property type="entry name" value="EFh"/>
    <property type="match status" value="1"/>
</dbReference>
<feature type="signal peptide" evidence="4">
    <location>
        <begin position="1"/>
        <end position="18"/>
    </location>
</feature>
<dbReference type="InterPro" id="IPR002048">
    <property type="entry name" value="EF_hand_dom"/>
</dbReference>
<dbReference type="GO" id="GO:0005509">
    <property type="term" value="F:calcium ion binding"/>
    <property type="evidence" value="ECO:0007669"/>
    <property type="project" value="InterPro"/>
</dbReference>
<dbReference type="InterPro" id="IPR051134">
    <property type="entry name" value="PPP_phosphatase"/>
</dbReference>
<dbReference type="SMART" id="SM00054">
    <property type="entry name" value="EFh"/>
    <property type="match status" value="2"/>
</dbReference>
<dbReference type="OrthoDB" id="442428at2759"/>
<dbReference type="PROSITE" id="PS00018">
    <property type="entry name" value="EF_HAND_1"/>
    <property type="match status" value="2"/>
</dbReference>
<dbReference type="PROSITE" id="PS50222">
    <property type="entry name" value="EF_HAND_2"/>
    <property type="match status" value="2"/>
</dbReference>
<evidence type="ECO:0000256" key="2">
    <source>
        <dbReference type="ARBA" id="ARBA00022723"/>
    </source>
</evidence>
<evidence type="ECO:0000256" key="4">
    <source>
        <dbReference type="SAM" id="SignalP"/>
    </source>
</evidence>
<comment type="caution">
    <text evidence="6">The sequence shown here is derived from an EMBL/GenBank/DDBJ whole genome shotgun (WGS) entry which is preliminary data.</text>
</comment>
<dbReference type="Pfam" id="PF13499">
    <property type="entry name" value="EF-hand_7"/>
    <property type="match status" value="1"/>
</dbReference>
<sequence>MAVDSLSLIFCFLSGGTGFVSVNDWCLALEKGTDLKLPWRLLRPKLAEADPHSGLVKYATTFQEDTSVKEEDVTVAEVLYRNKSSLESIFRILDKDNSGYISMDEFSQACELLGEWQIEIPQQQMIEMAKSMDMNKDGKIDLNEFLETFRIVNQECPDVEEDEED</sequence>
<feature type="chain" id="PRO_5035198662" description="EF-hand domain-containing protein" evidence="4">
    <location>
        <begin position="19"/>
        <end position="165"/>
    </location>
</feature>
<dbReference type="InterPro" id="IPR018247">
    <property type="entry name" value="EF_Hand_1_Ca_BS"/>
</dbReference>
<name>A0A8J2KGF4_9HEXA</name>
<evidence type="ECO:0000256" key="1">
    <source>
        <dbReference type="ARBA" id="ARBA00001936"/>
    </source>
</evidence>
<keyword evidence="2" id="KW-0479">Metal-binding</keyword>
<keyword evidence="3" id="KW-0464">Manganese</keyword>
<proteinExistence type="predicted"/>
<dbReference type="AlphaFoldDB" id="A0A8J2KGF4"/>
<dbReference type="PANTHER" id="PTHR45668">
    <property type="entry name" value="SERINE/THREONINE-PROTEIN PHOSPHATASE 5-RELATED"/>
    <property type="match status" value="1"/>
</dbReference>